<dbReference type="Gene3D" id="3.40.630.30">
    <property type="match status" value="1"/>
</dbReference>
<dbReference type="EMBL" id="PNIQ01000288">
    <property type="protein sequence ID" value="PMP84061.1"/>
    <property type="molecule type" value="Genomic_DNA"/>
</dbReference>
<dbReference type="InterPro" id="IPR000182">
    <property type="entry name" value="GNAT_dom"/>
</dbReference>
<dbReference type="Proteomes" id="UP000243376">
    <property type="component" value="Unassembled WGS sequence"/>
</dbReference>
<organism evidence="4 5">
    <name type="scientific">Chloroflexus aggregans</name>
    <dbReference type="NCBI Taxonomy" id="152260"/>
    <lineage>
        <taxon>Bacteria</taxon>
        <taxon>Bacillati</taxon>
        <taxon>Chloroflexota</taxon>
        <taxon>Chloroflexia</taxon>
        <taxon>Chloroflexales</taxon>
        <taxon>Chloroflexineae</taxon>
        <taxon>Chloroflexaceae</taxon>
        <taxon>Chloroflexus</taxon>
    </lineage>
</organism>
<keyword evidence="2" id="KW-0012">Acyltransferase</keyword>
<dbReference type="CDD" id="cd04301">
    <property type="entry name" value="NAT_SF"/>
    <property type="match status" value="1"/>
</dbReference>
<keyword evidence="1 4" id="KW-0808">Transferase</keyword>
<dbReference type="Pfam" id="PF00583">
    <property type="entry name" value="Acetyltransf_1"/>
    <property type="match status" value="1"/>
</dbReference>
<reference evidence="4 5" key="1">
    <citation type="submission" date="2018-01" db="EMBL/GenBank/DDBJ databases">
        <title>Metagenomic assembled genomes from two thermal pools in the Uzon Caldera, Kamchatka, Russia.</title>
        <authorList>
            <person name="Wilkins L."/>
            <person name="Ettinger C."/>
        </authorList>
    </citation>
    <scope>NUCLEOTIDE SEQUENCE [LARGE SCALE GENOMIC DNA]</scope>
    <source>
        <strain evidence="4">ZAV-02</strain>
    </source>
</reference>
<evidence type="ECO:0000313" key="5">
    <source>
        <dbReference type="Proteomes" id="UP000243376"/>
    </source>
</evidence>
<evidence type="ECO:0000256" key="1">
    <source>
        <dbReference type="ARBA" id="ARBA00022679"/>
    </source>
</evidence>
<dbReference type="InterPro" id="IPR051016">
    <property type="entry name" value="Diverse_Substrate_AcTransf"/>
</dbReference>
<name>A0A2J6X9I1_9CHLR</name>
<evidence type="ECO:0000313" key="4">
    <source>
        <dbReference type="EMBL" id="PMP84061.1"/>
    </source>
</evidence>
<dbReference type="InterPro" id="IPR016181">
    <property type="entry name" value="Acyl_CoA_acyltransferase"/>
</dbReference>
<dbReference type="PANTHER" id="PTHR10545">
    <property type="entry name" value="DIAMINE N-ACETYLTRANSFERASE"/>
    <property type="match status" value="1"/>
</dbReference>
<dbReference type="PANTHER" id="PTHR10545:SF29">
    <property type="entry name" value="GH14572P-RELATED"/>
    <property type="match status" value="1"/>
</dbReference>
<feature type="domain" description="N-acetyltransferase" evidence="3">
    <location>
        <begin position="9"/>
        <end position="153"/>
    </location>
</feature>
<evidence type="ECO:0000256" key="2">
    <source>
        <dbReference type="ARBA" id="ARBA00023315"/>
    </source>
</evidence>
<gene>
    <name evidence="4" type="ORF">C0184_04335</name>
</gene>
<protein>
    <submittedName>
        <fullName evidence="4">GNAT family N-acetyltransferase</fullName>
    </submittedName>
</protein>
<accession>A0A2J6X9I1</accession>
<comment type="caution">
    <text evidence="4">The sequence shown here is derived from an EMBL/GenBank/DDBJ whole genome shotgun (WGS) entry which is preliminary data.</text>
</comment>
<dbReference type="GO" id="GO:0008080">
    <property type="term" value="F:N-acetyltransferase activity"/>
    <property type="evidence" value="ECO:0007669"/>
    <property type="project" value="UniProtKB-ARBA"/>
</dbReference>
<sequence>MHSETPAPPVIDLVIRDDIIATCYEVMRELRPHLTADEFVARVRQQATAGYRLAAAFVDDEVVAVAGFRVCENLAWGRFLYVDDLVTRSDRRSRGYGAALLAWLKQQAVTEGCAQLHLDSGTWRTDAHRFYEREGMRLSSFHFVWDVVGMSAS</sequence>
<dbReference type="SUPFAM" id="SSF55729">
    <property type="entry name" value="Acyl-CoA N-acyltransferases (Nat)"/>
    <property type="match status" value="1"/>
</dbReference>
<evidence type="ECO:0000259" key="3">
    <source>
        <dbReference type="PROSITE" id="PS51186"/>
    </source>
</evidence>
<proteinExistence type="predicted"/>
<dbReference type="AlphaFoldDB" id="A0A2J6X9I1"/>
<dbReference type="PROSITE" id="PS51186">
    <property type="entry name" value="GNAT"/>
    <property type="match status" value="1"/>
</dbReference>